<dbReference type="InterPro" id="IPR053215">
    <property type="entry name" value="TKL_Ser/Thr_kinase"/>
</dbReference>
<dbReference type="PROSITE" id="PS50011">
    <property type="entry name" value="PROTEIN_KINASE_DOM"/>
    <property type="match status" value="1"/>
</dbReference>
<reference evidence="2" key="1">
    <citation type="submission" date="2021-06" db="EMBL/GenBank/DDBJ databases">
        <authorList>
            <person name="Kallberg Y."/>
            <person name="Tangrot J."/>
            <person name="Rosling A."/>
        </authorList>
    </citation>
    <scope>NUCLEOTIDE SEQUENCE</scope>
    <source>
        <strain evidence="2">CL551</strain>
    </source>
</reference>
<dbReference type="GO" id="GO:0005524">
    <property type="term" value="F:ATP binding"/>
    <property type="evidence" value="ECO:0007669"/>
    <property type="project" value="InterPro"/>
</dbReference>
<evidence type="ECO:0000313" key="3">
    <source>
        <dbReference type="Proteomes" id="UP000789342"/>
    </source>
</evidence>
<keyword evidence="3" id="KW-1185">Reference proteome</keyword>
<dbReference type="InterPro" id="IPR001245">
    <property type="entry name" value="Ser-Thr/Tyr_kinase_cat_dom"/>
</dbReference>
<dbReference type="Pfam" id="PF07714">
    <property type="entry name" value="PK_Tyr_Ser-Thr"/>
    <property type="match status" value="1"/>
</dbReference>
<sequence length="204" mass="23329">CYGITHIPERQQYGIVLPLASEGDLRKYMRNYFPLGWKLRLRILQGIINGLKGIHDLNFVHANLHPGNVVINVDMGETKAYLIDFGMSRRSGASSQEVDKNMPFMAPEIIKGQGYTKAGDIYSFSMLMYKISSGNSPFKHRSSDVHLALDICNGLRPPLDRETPKCYADLMSRCWDTDSLKRPTIKELKKYIDSWYNNERSTFS</sequence>
<dbReference type="InterPro" id="IPR011009">
    <property type="entry name" value="Kinase-like_dom_sf"/>
</dbReference>
<dbReference type="Proteomes" id="UP000789342">
    <property type="component" value="Unassembled WGS sequence"/>
</dbReference>
<feature type="domain" description="Protein kinase" evidence="1">
    <location>
        <begin position="1"/>
        <end position="196"/>
    </location>
</feature>
<dbReference type="SUPFAM" id="SSF56112">
    <property type="entry name" value="Protein kinase-like (PK-like)"/>
    <property type="match status" value="1"/>
</dbReference>
<evidence type="ECO:0000259" key="1">
    <source>
        <dbReference type="PROSITE" id="PS50011"/>
    </source>
</evidence>
<protein>
    <submittedName>
        <fullName evidence="2">6197_t:CDS:1</fullName>
    </submittedName>
</protein>
<dbReference type="InterPro" id="IPR000719">
    <property type="entry name" value="Prot_kinase_dom"/>
</dbReference>
<dbReference type="PANTHER" id="PTHR45756">
    <property type="entry name" value="PALMITOYLTRANSFERASE"/>
    <property type="match status" value="1"/>
</dbReference>
<dbReference type="AlphaFoldDB" id="A0A9N9I8X0"/>
<dbReference type="GO" id="GO:0004672">
    <property type="term" value="F:protein kinase activity"/>
    <property type="evidence" value="ECO:0007669"/>
    <property type="project" value="InterPro"/>
</dbReference>
<proteinExistence type="predicted"/>
<organism evidence="2 3">
    <name type="scientific">Acaulospora morrowiae</name>
    <dbReference type="NCBI Taxonomy" id="94023"/>
    <lineage>
        <taxon>Eukaryota</taxon>
        <taxon>Fungi</taxon>
        <taxon>Fungi incertae sedis</taxon>
        <taxon>Mucoromycota</taxon>
        <taxon>Glomeromycotina</taxon>
        <taxon>Glomeromycetes</taxon>
        <taxon>Diversisporales</taxon>
        <taxon>Acaulosporaceae</taxon>
        <taxon>Acaulospora</taxon>
    </lineage>
</organism>
<dbReference type="OrthoDB" id="544350at2759"/>
<dbReference type="EMBL" id="CAJVPV010024576">
    <property type="protein sequence ID" value="CAG8726765.1"/>
    <property type="molecule type" value="Genomic_DNA"/>
</dbReference>
<dbReference type="PANTHER" id="PTHR45756:SF1">
    <property type="entry name" value="PROTEIN KINASE DOMAIN CONTAINING PROTEIN"/>
    <property type="match status" value="1"/>
</dbReference>
<feature type="non-terminal residue" evidence="2">
    <location>
        <position position="1"/>
    </location>
</feature>
<gene>
    <name evidence="2" type="ORF">AMORRO_LOCUS13713</name>
</gene>
<name>A0A9N9I8X0_9GLOM</name>
<dbReference type="Gene3D" id="1.10.510.10">
    <property type="entry name" value="Transferase(Phosphotransferase) domain 1"/>
    <property type="match status" value="1"/>
</dbReference>
<comment type="caution">
    <text evidence="2">The sequence shown here is derived from an EMBL/GenBank/DDBJ whole genome shotgun (WGS) entry which is preliminary data.</text>
</comment>
<accession>A0A9N9I8X0</accession>
<evidence type="ECO:0000313" key="2">
    <source>
        <dbReference type="EMBL" id="CAG8726765.1"/>
    </source>
</evidence>